<feature type="coiled-coil region" evidence="1">
    <location>
        <begin position="28"/>
        <end position="58"/>
    </location>
</feature>
<organism evidence="3 4">
    <name type="scientific">Candidatus Protochlamydia naegleriophila</name>
    <dbReference type="NCBI Taxonomy" id="389348"/>
    <lineage>
        <taxon>Bacteria</taxon>
        <taxon>Pseudomonadati</taxon>
        <taxon>Chlamydiota</taxon>
        <taxon>Chlamydiia</taxon>
        <taxon>Parachlamydiales</taxon>
        <taxon>Parachlamydiaceae</taxon>
        <taxon>Candidatus Protochlamydia</taxon>
    </lineage>
</organism>
<dbReference type="RefSeq" id="WP_032125526.1">
    <property type="nucleotide sequence ID" value="NZ_LN879502.1"/>
</dbReference>
<protein>
    <submittedName>
        <fullName evidence="3">Uncharacterized protein</fullName>
    </submittedName>
</protein>
<accession>A0A0U5JDL3</accession>
<evidence type="ECO:0000313" key="4">
    <source>
        <dbReference type="Proteomes" id="UP000069902"/>
    </source>
</evidence>
<keyword evidence="2" id="KW-0472">Membrane</keyword>
<dbReference type="EMBL" id="LN879502">
    <property type="protein sequence ID" value="CUI16706.1"/>
    <property type="molecule type" value="Genomic_DNA"/>
</dbReference>
<dbReference type="Proteomes" id="UP000069902">
    <property type="component" value="Chromosome cPNK"/>
</dbReference>
<evidence type="ECO:0000313" key="3">
    <source>
        <dbReference type="EMBL" id="CUI16706.1"/>
    </source>
</evidence>
<proteinExistence type="predicted"/>
<evidence type="ECO:0000256" key="2">
    <source>
        <dbReference type="SAM" id="Phobius"/>
    </source>
</evidence>
<dbReference type="PATRIC" id="fig|389348.3.peg.1201"/>
<sequence>MNQVSALRWLLIFLVCFGVYFIISYKQIAEREARFQSIEQSINKIEQEIQQLREEIKQR</sequence>
<keyword evidence="2" id="KW-0812">Transmembrane</keyword>
<dbReference type="AlphaFoldDB" id="A0A0U5JDL3"/>
<reference evidence="4" key="1">
    <citation type="submission" date="2015-09" db="EMBL/GenBank/DDBJ databases">
        <authorList>
            <person name="Bertelli C."/>
        </authorList>
    </citation>
    <scope>NUCLEOTIDE SEQUENCE [LARGE SCALE GENOMIC DNA]</scope>
    <source>
        <strain evidence="4">KNic</strain>
    </source>
</reference>
<keyword evidence="4" id="KW-1185">Reference proteome</keyword>
<keyword evidence="2" id="KW-1133">Transmembrane helix</keyword>
<name>A0A0U5JDL3_9BACT</name>
<feature type="transmembrane region" description="Helical" evidence="2">
    <location>
        <begin position="6"/>
        <end position="25"/>
    </location>
</feature>
<keyword evidence="1" id="KW-0175">Coiled coil</keyword>
<dbReference type="KEGG" id="pnl:PNK_1089"/>
<evidence type="ECO:0000256" key="1">
    <source>
        <dbReference type="SAM" id="Coils"/>
    </source>
</evidence>
<dbReference type="InParanoid" id="A0A0U5JDL3"/>
<gene>
    <name evidence="3" type="ORF">PNK_1089</name>
</gene>